<evidence type="ECO:0000256" key="4">
    <source>
        <dbReference type="ARBA" id="ARBA00022553"/>
    </source>
</evidence>
<feature type="domain" description="Histidine kinase" evidence="12">
    <location>
        <begin position="242"/>
        <end position="460"/>
    </location>
</feature>
<evidence type="ECO:0000256" key="8">
    <source>
        <dbReference type="ARBA" id="ARBA00022989"/>
    </source>
</evidence>
<sequence>MKLRTRLTLISSIFIALASICIGVFSVTATRQSSLTQIDNTLTQVLNASDGGARSAQGSVVARADDLNVAIALGLVLPDQSITVVRRAGDVTNPYEFPTLSKSQIQDASAKFTNVDGTVPYRIRSRSLGDGVALMAAAPLLSLNSDLRQLVIKTIVGALFVILLSGLLVWFSTRRALRTVDAMIDSASAIADGELDRKVPEAQPGTELGRLASALNIMISSLRSSLRAKDESEQGMRRFLGDASHELRTPLTVIKGYGEMLKDAENLDPAQRSRAIDRLNAESARMDTLISDLLRLSRLDQHPVISVDLVDLSSVTSDFAQDLRDQEVGRNVELEIEEDVIVRGDESLLRQVLANIMGNIRRHTPVDSPVRVRLSLDDANGSSMAHLVVDDAGPGISPEKREMALARFGRLEESRSRQGGGFGLGLSIVSQVVALHGGELKLGNSPLGGLRLEILIPGVTS</sequence>
<dbReference type="GO" id="GO:0000155">
    <property type="term" value="F:phosphorelay sensor kinase activity"/>
    <property type="evidence" value="ECO:0007669"/>
    <property type="project" value="InterPro"/>
</dbReference>
<name>A0A6J6MQJ0_9ZZZZ</name>
<evidence type="ECO:0000313" key="15">
    <source>
        <dbReference type="EMBL" id="CAB4693379.1"/>
    </source>
</evidence>
<evidence type="ECO:0000256" key="3">
    <source>
        <dbReference type="ARBA" id="ARBA00012438"/>
    </source>
</evidence>
<dbReference type="Gene3D" id="1.10.287.130">
    <property type="match status" value="1"/>
</dbReference>
<dbReference type="SUPFAM" id="SSF158472">
    <property type="entry name" value="HAMP domain-like"/>
    <property type="match status" value="1"/>
</dbReference>
<dbReference type="PANTHER" id="PTHR45436">
    <property type="entry name" value="SENSOR HISTIDINE KINASE YKOH"/>
    <property type="match status" value="1"/>
</dbReference>
<protein>
    <recommendedName>
        <fullName evidence="3">histidine kinase</fullName>
        <ecNumber evidence="3">2.7.13.3</ecNumber>
    </recommendedName>
</protein>
<organism evidence="14">
    <name type="scientific">freshwater metagenome</name>
    <dbReference type="NCBI Taxonomy" id="449393"/>
    <lineage>
        <taxon>unclassified sequences</taxon>
        <taxon>metagenomes</taxon>
        <taxon>ecological metagenomes</taxon>
    </lineage>
</organism>
<dbReference type="PROSITE" id="PS50885">
    <property type="entry name" value="HAMP"/>
    <property type="match status" value="1"/>
</dbReference>
<keyword evidence="4" id="KW-0597">Phosphoprotein</keyword>
<dbReference type="SMART" id="SM00388">
    <property type="entry name" value="HisKA"/>
    <property type="match status" value="1"/>
</dbReference>
<dbReference type="Gene3D" id="3.30.565.10">
    <property type="entry name" value="Histidine kinase-like ATPase, C-terminal domain"/>
    <property type="match status" value="1"/>
</dbReference>
<evidence type="ECO:0000256" key="9">
    <source>
        <dbReference type="ARBA" id="ARBA00023012"/>
    </source>
</evidence>
<evidence type="ECO:0000259" key="13">
    <source>
        <dbReference type="PROSITE" id="PS50885"/>
    </source>
</evidence>
<keyword evidence="7" id="KW-0418">Kinase</keyword>
<proteinExistence type="predicted"/>
<evidence type="ECO:0000256" key="11">
    <source>
        <dbReference type="SAM" id="Phobius"/>
    </source>
</evidence>
<evidence type="ECO:0000313" key="14">
    <source>
        <dbReference type="EMBL" id="CAB4675829.1"/>
    </source>
</evidence>
<dbReference type="Gene3D" id="6.10.340.10">
    <property type="match status" value="1"/>
</dbReference>
<dbReference type="PROSITE" id="PS50109">
    <property type="entry name" value="HIS_KIN"/>
    <property type="match status" value="1"/>
</dbReference>
<reference evidence="14" key="1">
    <citation type="submission" date="2020-05" db="EMBL/GenBank/DDBJ databases">
        <authorList>
            <person name="Chiriac C."/>
            <person name="Salcher M."/>
            <person name="Ghai R."/>
            <person name="Kavagutti S V."/>
        </authorList>
    </citation>
    <scope>NUCLEOTIDE SEQUENCE</scope>
</reference>
<dbReference type="SMART" id="SM00387">
    <property type="entry name" value="HATPase_c"/>
    <property type="match status" value="1"/>
</dbReference>
<feature type="domain" description="HAMP" evidence="13">
    <location>
        <begin position="174"/>
        <end position="227"/>
    </location>
</feature>
<dbReference type="InterPro" id="IPR003594">
    <property type="entry name" value="HATPase_dom"/>
</dbReference>
<gene>
    <name evidence="14" type="ORF">UFOPK2342_00767</name>
    <name evidence="15" type="ORF">UFOPK2423_00720</name>
    <name evidence="16" type="ORF">UFOPK3266_00250</name>
</gene>
<comment type="catalytic activity">
    <reaction evidence="1">
        <text>ATP + protein L-histidine = ADP + protein N-phospho-L-histidine.</text>
        <dbReference type="EC" id="2.7.13.3"/>
    </reaction>
</comment>
<dbReference type="InterPro" id="IPR036097">
    <property type="entry name" value="HisK_dim/P_sf"/>
</dbReference>
<accession>A0A6J6MQJ0</accession>
<dbReference type="PRINTS" id="PR00344">
    <property type="entry name" value="BCTRLSENSOR"/>
</dbReference>
<dbReference type="FunFam" id="1.10.287.130:FF:000001">
    <property type="entry name" value="Two-component sensor histidine kinase"/>
    <property type="match status" value="1"/>
</dbReference>
<dbReference type="EMBL" id="CAEZXN010000013">
    <property type="protein sequence ID" value="CAB4693379.1"/>
    <property type="molecule type" value="Genomic_DNA"/>
</dbReference>
<evidence type="ECO:0000256" key="2">
    <source>
        <dbReference type="ARBA" id="ARBA00004370"/>
    </source>
</evidence>
<feature type="transmembrane region" description="Helical" evidence="11">
    <location>
        <begin position="150"/>
        <end position="171"/>
    </location>
</feature>
<dbReference type="GO" id="GO:0016020">
    <property type="term" value="C:membrane"/>
    <property type="evidence" value="ECO:0007669"/>
    <property type="project" value="UniProtKB-SubCell"/>
</dbReference>
<dbReference type="SUPFAM" id="SSF55874">
    <property type="entry name" value="ATPase domain of HSP90 chaperone/DNA topoisomerase II/histidine kinase"/>
    <property type="match status" value="1"/>
</dbReference>
<dbReference type="EMBL" id="CAFBAA010000003">
    <property type="protein sequence ID" value="CAB4840847.1"/>
    <property type="molecule type" value="Genomic_DNA"/>
</dbReference>
<keyword evidence="6 11" id="KW-0812">Transmembrane</keyword>
<dbReference type="Pfam" id="PF02518">
    <property type="entry name" value="HATPase_c"/>
    <property type="match status" value="1"/>
</dbReference>
<comment type="subcellular location">
    <subcellularLocation>
        <location evidence="2">Membrane</location>
    </subcellularLocation>
</comment>
<dbReference type="CDD" id="cd00075">
    <property type="entry name" value="HATPase"/>
    <property type="match status" value="1"/>
</dbReference>
<evidence type="ECO:0000256" key="5">
    <source>
        <dbReference type="ARBA" id="ARBA00022679"/>
    </source>
</evidence>
<dbReference type="CDD" id="cd06225">
    <property type="entry name" value="HAMP"/>
    <property type="match status" value="1"/>
</dbReference>
<keyword evidence="10 11" id="KW-0472">Membrane</keyword>
<evidence type="ECO:0000259" key="12">
    <source>
        <dbReference type="PROSITE" id="PS50109"/>
    </source>
</evidence>
<dbReference type="Pfam" id="PF00672">
    <property type="entry name" value="HAMP"/>
    <property type="match status" value="1"/>
</dbReference>
<dbReference type="InterPro" id="IPR003660">
    <property type="entry name" value="HAMP_dom"/>
</dbReference>
<evidence type="ECO:0000313" key="16">
    <source>
        <dbReference type="EMBL" id="CAB4840847.1"/>
    </source>
</evidence>
<evidence type="ECO:0000256" key="7">
    <source>
        <dbReference type="ARBA" id="ARBA00022777"/>
    </source>
</evidence>
<dbReference type="InterPro" id="IPR005467">
    <property type="entry name" value="His_kinase_dom"/>
</dbReference>
<dbReference type="EC" id="2.7.13.3" evidence="3"/>
<dbReference type="InterPro" id="IPR004358">
    <property type="entry name" value="Sig_transdc_His_kin-like_C"/>
</dbReference>
<dbReference type="PANTHER" id="PTHR45436:SF5">
    <property type="entry name" value="SENSOR HISTIDINE KINASE TRCS"/>
    <property type="match status" value="1"/>
</dbReference>
<dbReference type="Pfam" id="PF00512">
    <property type="entry name" value="HisKA"/>
    <property type="match status" value="1"/>
</dbReference>
<dbReference type="SMART" id="SM00304">
    <property type="entry name" value="HAMP"/>
    <property type="match status" value="1"/>
</dbReference>
<dbReference type="InterPro" id="IPR003661">
    <property type="entry name" value="HisK_dim/P_dom"/>
</dbReference>
<keyword evidence="9" id="KW-0902">Two-component regulatory system</keyword>
<evidence type="ECO:0000256" key="1">
    <source>
        <dbReference type="ARBA" id="ARBA00000085"/>
    </source>
</evidence>
<evidence type="ECO:0000256" key="10">
    <source>
        <dbReference type="ARBA" id="ARBA00023136"/>
    </source>
</evidence>
<dbReference type="SUPFAM" id="SSF47384">
    <property type="entry name" value="Homodimeric domain of signal transducing histidine kinase"/>
    <property type="match status" value="1"/>
</dbReference>
<evidence type="ECO:0000256" key="6">
    <source>
        <dbReference type="ARBA" id="ARBA00022692"/>
    </source>
</evidence>
<dbReference type="InterPro" id="IPR036890">
    <property type="entry name" value="HATPase_C_sf"/>
</dbReference>
<dbReference type="EMBL" id="CAEZXB010000011">
    <property type="protein sequence ID" value="CAB4675829.1"/>
    <property type="molecule type" value="Genomic_DNA"/>
</dbReference>
<dbReference type="CDD" id="cd00082">
    <property type="entry name" value="HisKA"/>
    <property type="match status" value="1"/>
</dbReference>
<dbReference type="InterPro" id="IPR050428">
    <property type="entry name" value="TCS_sensor_his_kinase"/>
</dbReference>
<keyword evidence="5" id="KW-0808">Transferase</keyword>
<keyword evidence="8 11" id="KW-1133">Transmembrane helix</keyword>
<dbReference type="AlphaFoldDB" id="A0A6J6MQJ0"/>